<protein>
    <submittedName>
        <fullName evidence="1">Uncharacterized protein</fullName>
    </submittedName>
</protein>
<name>A0A3B0YMA3_9ZZZZ</name>
<dbReference type="EMBL" id="UOFL01000234">
    <property type="protein sequence ID" value="VAW82055.1"/>
    <property type="molecule type" value="Genomic_DNA"/>
</dbReference>
<evidence type="ECO:0000313" key="1">
    <source>
        <dbReference type="EMBL" id="VAW82055.1"/>
    </source>
</evidence>
<sequence>MIGNIKIKVKYFNLVLLLCFPLLAIASPVIDNRNGYNFTKNIGPFKFYRKLDFKDPRLGYGLNYRTSGGIKQRSIVTIIIYDLGMKNITAGISDQRVIKQFENAFRDIKTFVSRGNYKSVKRLDQSSVKNKDYLALNMLITIPRGLTLKSNILMRGHNGKFIKIRISGPNNAESDKLALTVLKQISLILGLKR</sequence>
<gene>
    <name evidence="1" type="ORF">MNBD_GAMMA12-796</name>
</gene>
<dbReference type="AlphaFoldDB" id="A0A3B0YMA3"/>
<proteinExistence type="predicted"/>
<accession>A0A3B0YMA3</accession>
<organism evidence="1">
    <name type="scientific">hydrothermal vent metagenome</name>
    <dbReference type="NCBI Taxonomy" id="652676"/>
    <lineage>
        <taxon>unclassified sequences</taxon>
        <taxon>metagenomes</taxon>
        <taxon>ecological metagenomes</taxon>
    </lineage>
</organism>
<reference evidence="1" key="1">
    <citation type="submission" date="2018-06" db="EMBL/GenBank/DDBJ databases">
        <authorList>
            <person name="Zhirakovskaya E."/>
        </authorList>
    </citation>
    <scope>NUCLEOTIDE SEQUENCE</scope>
</reference>